<protein>
    <submittedName>
        <fullName evidence="2">Uncharacterized protein</fullName>
    </submittedName>
</protein>
<feature type="transmembrane region" description="Helical" evidence="1">
    <location>
        <begin position="91"/>
        <end position="115"/>
    </location>
</feature>
<reference evidence="2 3" key="1">
    <citation type="journal article" date="2016" name="Nat. Commun.">
        <title>Thousands of microbial genomes shed light on interconnected biogeochemical processes in an aquifer system.</title>
        <authorList>
            <person name="Anantharaman K."/>
            <person name="Brown C.T."/>
            <person name="Hug L.A."/>
            <person name="Sharon I."/>
            <person name="Castelle C.J."/>
            <person name="Probst A.J."/>
            <person name="Thomas B.C."/>
            <person name="Singh A."/>
            <person name="Wilkins M.J."/>
            <person name="Karaoz U."/>
            <person name="Brodie E.L."/>
            <person name="Williams K.H."/>
            <person name="Hubbard S.S."/>
            <person name="Banfield J.F."/>
        </authorList>
    </citation>
    <scope>NUCLEOTIDE SEQUENCE [LARGE SCALE GENOMIC DNA]</scope>
</reference>
<organism evidence="2 3">
    <name type="scientific">Candidatus Ryanbacteria bacterium RIFCSPLOWO2_01_FULL_48_26</name>
    <dbReference type="NCBI Taxonomy" id="1802126"/>
    <lineage>
        <taxon>Bacteria</taxon>
        <taxon>Candidatus Ryaniibacteriota</taxon>
    </lineage>
</organism>
<feature type="transmembrane region" description="Helical" evidence="1">
    <location>
        <begin position="58"/>
        <end position="79"/>
    </location>
</feature>
<gene>
    <name evidence="2" type="ORF">A3B25_03625</name>
</gene>
<dbReference type="AlphaFoldDB" id="A0A1G2GU62"/>
<keyword evidence="1" id="KW-0812">Transmembrane</keyword>
<keyword evidence="1" id="KW-0472">Membrane</keyword>
<proteinExistence type="predicted"/>
<dbReference type="Proteomes" id="UP000179106">
    <property type="component" value="Unassembled WGS sequence"/>
</dbReference>
<dbReference type="EMBL" id="MHNW01000013">
    <property type="protein sequence ID" value="OGZ53747.1"/>
    <property type="molecule type" value="Genomic_DNA"/>
</dbReference>
<name>A0A1G2GU62_9BACT</name>
<accession>A0A1G2GU62</accession>
<feature type="transmembrane region" description="Helical" evidence="1">
    <location>
        <begin position="26"/>
        <end position="46"/>
    </location>
</feature>
<evidence type="ECO:0000313" key="3">
    <source>
        <dbReference type="Proteomes" id="UP000179106"/>
    </source>
</evidence>
<evidence type="ECO:0000256" key="1">
    <source>
        <dbReference type="SAM" id="Phobius"/>
    </source>
</evidence>
<dbReference type="STRING" id="1802126.A3B25_03625"/>
<comment type="caution">
    <text evidence="2">The sequence shown here is derived from an EMBL/GenBank/DDBJ whole genome shotgun (WGS) entry which is preliminary data.</text>
</comment>
<evidence type="ECO:0000313" key="2">
    <source>
        <dbReference type="EMBL" id="OGZ53747.1"/>
    </source>
</evidence>
<sequence length="136" mass="14920">MKTIVQIVAVVFMALALEINAWKYERAGLLVVPLGILCLFGIWLIAGGGSSQRGRLKAWGRMFLGFGAFGIGAVLHVFYMADWDVVFRENILSSWLAIACVGSAAVLVFTVIVLMHKSSLRTFQRQELSASLISQN</sequence>
<keyword evidence="1" id="KW-1133">Transmembrane helix</keyword>